<gene>
    <name evidence="3" type="ORF">EVG20_g7258</name>
</gene>
<dbReference type="Proteomes" id="UP000298327">
    <property type="component" value="Unassembled WGS sequence"/>
</dbReference>
<feature type="compositionally biased region" description="Pro residues" evidence="1">
    <location>
        <begin position="874"/>
        <end position="890"/>
    </location>
</feature>
<name>A0A4Y9YG98_9AGAM</name>
<dbReference type="InterPro" id="IPR024554">
    <property type="entry name" value="LEC1-like_C"/>
</dbReference>
<dbReference type="Pfam" id="PF00787">
    <property type="entry name" value="PX"/>
    <property type="match status" value="1"/>
</dbReference>
<feature type="domain" description="PX" evidence="2">
    <location>
        <begin position="200"/>
        <end position="348"/>
    </location>
</feature>
<evidence type="ECO:0000259" key="2">
    <source>
        <dbReference type="PROSITE" id="PS50195"/>
    </source>
</evidence>
<evidence type="ECO:0000313" key="4">
    <source>
        <dbReference type="Proteomes" id="UP000298327"/>
    </source>
</evidence>
<feature type="compositionally biased region" description="Pro residues" evidence="1">
    <location>
        <begin position="952"/>
        <end position="962"/>
    </location>
</feature>
<dbReference type="GO" id="GO:0035091">
    <property type="term" value="F:phosphatidylinositol binding"/>
    <property type="evidence" value="ECO:0007669"/>
    <property type="project" value="InterPro"/>
</dbReference>
<dbReference type="AlphaFoldDB" id="A0A4Y9YG98"/>
<evidence type="ECO:0000313" key="3">
    <source>
        <dbReference type="EMBL" id="TFY60888.1"/>
    </source>
</evidence>
<dbReference type="InterPro" id="IPR036871">
    <property type="entry name" value="PX_dom_sf"/>
</dbReference>
<dbReference type="Pfam" id="PF12825">
    <property type="entry name" value="DUF3818"/>
    <property type="match status" value="1"/>
</dbReference>
<keyword evidence="4" id="KW-1185">Reference proteome</keyword>
<dbReference type="PANTHER" id="PTHR47185">
    <property type="entry name" value="PX DOMAIN-CONTAINING PROTEIN YPR097W"/>
    <property type="match status" value="1"/>
</dbReference>
<dbReference type="OrthoDB" id="2117459at2759"/>
<feature type="compositionally biased region" description="Pro residues" evidence="1">
    <location>
        <begin position="7"/>
        <end position="16"/>
    </location>
</feature>
<protein>
    <recommendedName>
        <fullName evidence="2">PX domain-containing protein</fullName>
    </recommendedName>
</protein>
<dbReference type="SMART" id="SM00312">
    <property type="entry name" value="PX"/>
    <property type="match status" value="1"/>
</dbReference>
<dbReference type="InterPro" id="IPR001683">
    <property type="entry name" value="PX_dom"/>
</dbReference>
<proteinExistence type="predicted"/>
<sequence length="1023" mass="114661">MASPTAPSIPEPPPDNVPGDDDARDASQLSPVRAHYLKKTLIQLEFRNELRAITSGTPNNVSTLSYLGAPFSPPLKDAPRLDLPLLRYIFRQFVLTFPFLASAPKDFFPEKVQPFVASVVSRNLTASSGMDDSSSDSEQGGPAKLLTKLERNFALFINYALKITETEEVVRLKQADLDRLEFLAKKRQARLLKMRDVFEVNVICVRSVTERGRVRSRVHQEFIVRTRRSRYPDVFVSRRYGDFKTLAEELRKAHPEELTRPPPPKDRSYGNAPVSTPLTPTASRASEVNYSTDSLPMSPSTASQASGRLVREKNRLTLRAYLHSLLSSPTIASSPVLQSFLLSGPTQLSPEEVEDAQRREEIDRVRDEGRKQFAKEVATRVDSLRDTIKGVKGEIMGKDGLTHLFGIIKTTPNVRDLPPDFQGALEWARISMASTVFHHFVAADDASETLAGLKRIHSLMPYFMLKAALKISNPVSMIRTVLDLFLAQPFGGRSLLQRMFTSSLNEEVKALEEDIEAVKDKVDDPLICEKIRQFVYAPKEIQAIYRADAFAEDLHLLAAVLRSGEEPCLSRAQMQRVARSHRAHKAYMAYRETLADSDDDDGPPTEEAWFFEDLSLLSSLFARLRDKEQLIALIFEGTTADLLKDIITIFYSPLAQVYRAASIADSLSDFQNFINDLIRTVESVEELSQEDPHRTVQLFIDLIQRHEQSFYHFVHKVHSKGESLFTGLMRWIELFLTVVREGLGEAISLEFLLPHKGEERKAILDEIDAVALYHYKLKIAYESKIRRRFASNQAGDAAADEEATLALVQGVVHDFSINDIMKGDAEDLAAEDSDDTYGSSSEYEYVTDDSSDSYTEESSDRRSIAHSLSNSKLPDPPHTALPIVRPPPSPTLSTTSKAPSQRSTRPRLLSLPLRRTRSMSMTSNGGPSRSSAGVPPVPPLPKDIPMSARFKPLPPSPALPPSPRRESSDRKQKRYSAQDLPSRTSPKQKKSADMLLPPDLKYTPNLLPVFLEMLQPQLQPRTA</sequence>
<feature type="region of interest" description="Disordered" evidence="1">
    <location>
        <begin position="251"/>
        <end position="308"/>
    </location>
</feature>
<reference evidence="3 4" key="1">
    <citation type="submission" date="2019-02" db="EMBL/GenBank/DDBJ databases">
        <title>Genome sequencing of the rare red list fungi Dentipellis fragilis.</title>
        <authorList>
            <person name="Buettner E."/>
            <person name="Kellner H."/>
        </authorList>
    </citation>
    <scope>NUCLEOTIDE SEQUENCE [LARGE SCALE GENOMIC DNA]</scope>
    <source>
        <strain evidence="3 4">DSM 105465</strain>
    </source>
</reference>
<comment type="caution">
    <text evidence="3">The sequence shown here is derived from an EMBL/GenBank/DDBJ whole genome shotgun (WGS) entry which is preliminary data.</text>
</comment>
<dbReference type="STRING" id="205917.A0A4Y9YG98"/>
<feature type="compositionally biased region" description="Basic and acidic residues" evidence="1">
    <location>
        <begin position="251"/>
        <end position="268"/>
    </location>
</feature>
<dbReference type="InterPro" id="IPR024555">
    <property type="entry name" value="PX-associated"/>
</dbReference>
<accession>A0A4Y9YG98</accession>
<dbReference type="InterPro" id="IPR047168">
    <property type="entry name" value="LEC1-like"/>
</dbReference>
<dbReference type="Gene3D" id="3.30.1520.10">
    <property type="entry name" value="Phox-like domain"/>
    <property type="match status" value="1"/>
</dbReference>
<feature type="region of interest" description="Disordered" evidence="1">
    <location>
        <begin position="1"/>
        <end position="26"/>
    </location>
</feature>
<dbReference type="SUPFAM" id="SSF64268">
    <property type="entry name" value="PX domain"/>
    <property type="match status" value="1"/>
</dbReference>
<dbReference type="EMBL" id="SEOQ01000538">
    <property type="protein sequence ID" value="TFY60888.1"/>
    <property type="molecule type" value="Genomic_DNA"/>
</dbReference>
<feature type="compositionally biased region" description="Acidic residues" evidence="1">
    <location>
        <begin position="845"/>
        <end position="857"/>
    </location>
</feature>
<feature type="region of interest" description="Disordered" evidence="1">
    <location>
        <begin position="829"/>
        <end position="997"/>
    </location>
</feature>
<feature type="compositionally biased region" description="Low complexity" evidence="1">
    <location>
        <begin position="891"/>
        <end position="921"/>
    </location>
</feature>
<dbReference type="PANTHER" id="PTHR47185:SF1">
    <property type="entry name" value="PX DOMAIN-CONTAINING PROTEIN YPR097W"/>
    <property type="match status" value="1"/>
</dbReference>
<dbReference type="PROSITE" id="PS50195">
    <property type="entry name" value="PX"/>
    <property type="match status" value="1"/>
</dbReference>
<organism evidence="3 4">
    <name type="scientific">Dentipellis fragilis</name>
    <dbReference type="NCBI Taxonomy" id="205917"/>
    <lineage>
        <taxon>Eukaryota</taxon>
        <taxon>Fungi</taxon>
        <taxon>Dikarya</taxon>
        <taxon>Basidiomycota</taxon>
        <taxon>Agaricomycotina</taxon>
        <taxon>Agaricomycetes</taxon>
        <taxon>Russulales</taxon>
        <taxon>Hericiaceae</taxon>
        <taxon>Dentipellis</taxon>
    </lineage>
</organism>
<dbReference type="Pfam" id="PF12828">
    <property type="entry name" value="PXB"/>
    <property type="match status" value="1"/>
</dbReference>
<feature type="compositionally biased region" description="Polar residues" evidence="1">
    <location>
        <begin position="273"/>
        <end position="306"/>
    </location>
</feature>
<feature type="compositionally biased region" description="Polar residues" evidence="1">
    <location>
        <begin position="922"/>
        <end position="931"/>
    </location>
</feature>
<dbReference type="CDD" id="cd06869">
    <property type="entry name" value="PX_UP2_fungi"/>
    <property type="match status" value="1"/>
</dbReference>
<evidence type="ECO:0000256" key="1">
    <source>
        <dbReference type="SAM" id="MobiDB-lite"/>
    </source>
</evidence>